<comment type="cofactor">
    <cofactor evidence="2">
        <name>Mn(2+)</name>
        <dbReference type="ChEBI" id="CHEBI:29035"/>
    </cofactor>
</comment>
<dbReference type="EMBL" id="KV417523">
    <property type="protein sequence ID" value="KZP24903.1"/>
    <property type="molecule type" value="Genomic_DNA"/>
</dbReference>
<dbReference type="UniPathway" id="UPA00378"/>
<dbReference type="FunFam" id="3.90.550.10:FF:000119">
    <property type="entry name" value="Dolichol-phosphate mannosyltransferase subunit 1"/>
    <property type="match status" value="1"/>
</dbReference>
<dbReference type="OrthoDB" id="2603at2759"/>
<keyword evidence="8 16" id="KW-0808">Transferase</keyword>
<name>A0A166NDU9_9AGAM</name>
<dbReference type="GO" id="GO:0005789">
    <property type="term" value="C:endoplasmic reticulum membrane"/>
    <property type="evidence" value="ECO:0007669"/>
    <property type="project" value="TreeGrafter"/>
</dbReference>
<dbReference type="CDD" id="cd06442">
    <property type="entry name" value="DPM1_like"/>
    <property type="match status" value="1"/>
</dbReference>
<dbReference type="InterPro" id="IPR039528">
    <property type="entry name" value="DPM1-like"/>
</dbReference>
<dbReference type="GO" id="GO:0004582">
    <property type="term" value="F:dolichyl-phosphate beta-D-mannosyltransferase activity"/>
    <property type="evidence" value="ECO:0007669"/>
    <property type="project" value="UniProtKB-UniRule"/>
</dbReference>
<keyword evidence="21" id="KW-1185">Reference proteome</keyword>
<evidence type="ECO:0000256" key="8">
    <source>
        <dbReference type="ARBA" id="ARBA00022679"/>
    </source>
</evidence>
<dbReference type="STRING" id="436010.A0A166NDU9"/>
<evidence type="ECO:0000256" key="5">
    <source>
        <dbReference type="ARBA" id="ARBA00004922"/>
    </source>
</evidence>
<dbReference type="GO" id="GO:0006506">
    <property type="term" value="P:GPI anchor biosynthetic process"/>
    <property type="evidence" value="ECO:0007669"/>
    <property type="project" value="TreeGrafter"/>
</dbReference>
<dbReference type="GO" id="GO:0046872">
    <property type="term" value="F:metal ion binding"/>
    <property type="evidence" value="ECO:0007669"/>
    <property type="project" value="UniProtKB-KW"/>
</dbReference>
<evidence type="ECO:0000256" key="4">
    <source>
        <dbReference type="ARBA" id="ARBA00004308"/>
    </source>
</evidence>
<dbReference type="Proteomes" id="UP000076532">
    <property type="component" value="Unassembled WGS sequence"/>
</dbReference>
<feature type="transmembrane region" description="Helical" evidence="17">
    <location>
        <begin position="293"/>
        <end position="311"/>
    </location>
</feature>
<evidence type="ECO:0000256" key="15">
    <source>
        <dbReference type="ARBA" id="ARBA00053724"/>
    </source>
</evidence>
<dbReference type="AlphaFoldDB" id="A0A166NDU9"/>
<proteinExistence type="inferred from homology"/>
<keyword evidence="10" id="KW-0479">Metal-binding</keyword>
<feature type="transmembrane region" description="Helical" evidence="17">
    <location>
        <begin position="15"/>
        <end position="32"/>
    </location>
</feature>
<keyword evidence="16" id="KW-0256">Endoplasmic reticulum</keyword>
<evidence type="ECO:0000256" key="2">
    <source>
        <dbReference type="ARBA" id="ARBA00001936"/>
    </source>
</evidence>
<keyword evidence="7 16" id="KW-0328">Glycosyltransferase</keyword>
<evidence type="ECO:0000256" key="6">
    <source>
        <dbReference type="ARBA" id="ARBA00006739"/>
    </source>
</evidence>
<evidence type="ECO:0000259" key="18">
    <source>
        <dbReference type="Pfam" id="PF00535"/>
    </source>
</evidence>
<evidence type="ECO:0000256" key="12">
    <source>
        <dbReference type="ARBA" id="ARBA00022989"/>
    </source>
</evidence>
<evidence type="ECO:0000256" key="14">
    <source>
        <dbReference type="ARBA" id="ARBA00023211"/>
    </source>
</evidence>
<dbReference type="EC" id="2.4.1.83" evidence="16"/>
<comment type="pathway">
    <text evidence="5 16">Protein modification; protein glycosylation.</text>
</comment>
<comment type="cofactor">
    <cofactor evidence="1">
        <name>Ca(2+)</name>
        <dbReference type="ChEBI" id="CHEBI:29108"/>
    </cofactor>
</comment>
<dbReference type="Pfam" id="PF00535">
    <property type="entry name" value="Glycos_transf_2"/>
    <property type="match status" value="1"/>
</dbReference>
<evidence type="ECO:0000313" key="21">
    <source>
        <dbReference type="Proteomes" id="UP000076532"/>
    </source>
</evidence>
<dbReference type="EMBL" id="KV417535">
    <property type="protein sequence ID" value="KZP23100.1"/>
    <property type="molecule type" value="Genomic_DNA"/>
</dbReference>
<feature type="domain" description="Glycosyltransferase 2-like" evidence="18">
    <location>
        <begin position="64"/>
        <end position="227"/>
    </location>
</feature>
<keyword evidence="11" id="KW-0460">Magnesium</keyword>
<evidence type="ECO:0000256" key="7">
    <source>
        <dbReference type="ARBA" id="ARBA00022676"/>
    </source>
</evidence>
<evidence type="ECO:0000313" key="19">
    <source>
        <dbReference type="EMBL" id="KZP23100.1"/>
    </source>
</evidence>
<organism evidence="20 21">
    <name type="scientific">Athelia psychrophila</name>
    <dbReference type="NCBI Taxonomy" id="1759441"/>
    <lineage>
        <taxon>Eukaryota</taxon>
        <taxon>Fungi</taxon>
        <taxon>Dikarya</taxon>
        <taxon>Basidiomycota</taxon>
        <taxon>Agaricomycotina</taxon>
        <taxon>Agaricomycetes</taxon>
        <taxon>Agaricomycetidae</taxon>
        <taxon>Atheliales</taxon>
        <taxon>Atheliaceae</taxon>
        <taxon>Athelia</taxon>
    </lineage>
</organism>
<evidence type="ECO:0000256" key="1">
    <source>
        <dbReference type="ARBA" id="ARBA00001913"/>
    </source>
</evidence>
<evidence type="ECO:0000256" key="13">
    <source>
        <dbReference type="ARBA" id="ARBA00023136"/>
    </source>
</evidence>
<keyword evidence="9 17" id="KW-0812">Transmembrane</keyword>
<comment type="cofactor">
    <cofactor evidence="3">
        <name>Mg(2+)</name>
        <dbReference type="ChEBI" id="CHEBI:18420"/>
    </cofactor>
</comment>
<comment type="function">
    <text evidence="15 16">Transfers mannose from GDP-mannose to dolichol monophosphate to form dolichol phosphate mannose (Dol-P-Man) which is the mannosyl donor in pathways leading to N-glycosylation, glycosyl phosphatidylinositol membrane anchoring, and O-mannosylation of proteins.</text>
</comment>
<evidence type="ECO:0000256" key="9">
    <source>
        <dbReference type="ARBA" id="ARBA00022692"/>
    </source>
</evidence>
<reference evidence="20 21" key="1">
    <citation type="journal article" date="2016" name="Mol. Biol. Evol.">
        <title>Comparative Genomics of Early-Diverging Mushroom-Forming Fungi Provides Insights into the Origins of Lignocellulose Decay Capabilities.</title>
        <authorList>
            <person name="Nagy L.G."/>
            <person name="Riley R."/>
            <person name="Tritt A."/>
            <person name="Adam C."/>
            <person name="Daum C."/>
            <person name="Floudas D."/>
            <person name="Sun H."/>
            <person name="Yadav J.S."/>
            <person name="Pangilinan J."/>
            <person name="Larsson K.H."/>
            <person name="Matsuura K."/>
            <person name="Barry K."/>
            <person name="Labutti K."/>
            <person name="Kuo R."/>
            <person name="Ohm R.A."/>
            <person name="Bhattacharya S.S."/>
            <person name="Shirouzu T."/>
            <person name="Yoshinaga Y."/>
            <person name="Martin F.M."/>
            <person name="Grigoriev I.V."/>
            <person name="Hibbett D.S."/>
        </authorList>
    </citation>
    <scope>NUCLEOTIDE SEQUENCE [LARGE SCALE GENOMIC DNA]</scope>
    <source>
        <strain evidence="20 21">CBS 109695</strain>
    </source>
</reference>
<dbReference type="GO" id="GO:0006488">
    <property type="term" value="P:dolichol-linked oligosaccharide biosynthetic process"/>
    <property type="evidence" value="ECO:0007669"/>
    <property type="project" value="TreeGrafter"/>
</dbReference>
<evidence type="ECO:0000256" key="16">
    <source>
        <dbReference type="RuleBase" id="RU365083"/>
    </source>
</evidence>
<accession>A0A166NDU9</accession>
<sequence>MAQLALASWASSRRIAPLPLFLVSFIISLLVFRSSSSTLYTPGTSALYAPPAQPTSSPPIQNTLVIPTFRERPNLAPLVEAIFGALPKAMAEETEVLIVDDDSRDGTEEEVERLASVGWRVGVLTRRGERGLSGAVLRGFERARGSRLLVMDADLQHPPSAIPELLEALTERTPMALGTRYGDGVSMAAGWPLHRRIISWGARILARPLTSASDPMSGFFAIRKDTFMRSQPVSTAGFKLALELLLKAPDASPPAEVAYSFGLRTSGSSKLGAKVMLRYVLQLAALYRWRVGLLWHLAVAALVTAAGMGANRLRKLRGGSRGEEAWSLPMHGVGRGRTRVRIE</sequence>
<dbReference type="PANTHER" id="PTHR43398">
    <property type="entry name" value="DOLICHOL-PHOSPHATE MANNOSYLTRANSFERASE SUBUNIT 1"/>
    <property type="match status" value="1"/>
</dbReference>
<keyword evidence="13 17" id="KW-0472">Membrane</keyword>
<dbReference type="Gene3D" id="3.90.550.10">
    <property type="entry name" value="Spore Coat Polysaccharide Biosynthesis Protein SpsA, Chain A"/>
    <property type="match status" value="1"/>
</dbReference>
<dbReference type="GO" id="GO:0035269">
    <property type="term" value="P:protein O-linked glycosylation via mannose"/>
    <property type="evidence" value="ECO:0007669"/>
    <property type="project" value="TreeGrafter"/>
</dbReference>
<evidence type="ECO:0000256" key="17">
    <source>
        <dbReference type="SAM" id="Phobius"/>
    </source>
</evidence>
<evidence type="ECO:0000256" key="11">
    <source>
        <dbReference type="ARBA" id="ARBA00022842"/>
    </source>
</evidence>
<dbReference type="InterPro" id="IPR001173">
    <property type="entry name" value="Glyco_trans_2-like"/>
</dbReference>
<evidence type="ECO:0000256" key="3">
    <source>
        <dbReference type="ARBA" id="ARBA00001946"/>
    </source>
</evidence>
<gene>
    <name evidence="20" type="ORF">FIBSPDRAFT_821237</name>
    <name evidence="19" type="ORF">FIBSPDRAFT_823969</name>
</gene>
<keyword evidence="12 17" id="KW-1133">Transmembrane helix</keyword>
<evidence type="ECO:0000256" key="10">
    <source>
        <dbReference type="ARBA" id="ARBA00022723"/>
    </source>
</evidence>
<evidence type="ECO:0000313" key="20">
    <source>
        <dbReference type="EMBL" id="KZP24903.1"/>
    </source>
</evidence>
<comment type="subunit">
    <text evidence="16">Component of the dolichol-phosphate mannose (DPM) synthase complex.</text>
</comment>
<comment type="catalytic activity">
    <reaction evidence="16">
        <text>a di-trans,poly-cis-dolichyl phosphate + GDP-alpha-D-mannose = a di-trans,poly-cis-dolichyl beta-D-mannosyl phosphate + GDP</text>
        <dbReference type="Rhea" id="RHEA:21184"/>
        <dbReference type="Rhea" id="RHEA-COMP:19498"/>
        <dbReference type="Rhea" id="RHEA-COMP:19501"/>
        <dbReference type="ChEBI" id="CHEBI:57527"/>
        <dbReference type="ChEBI" id="CHEBI:57683"/>
        <dbReference type="ChEBI" id="CHEBI:58189"/>
        <dbReference type="ChEBI" id="CHEBI:58211"/>
    </reaction>
</comment>
<protein>
    <recommendedName>
        <fullName evidence="16">Dolichol-phosphate mannosyltransferase subunit 1</fullName>
        <ecNumber evidence="16">2.4.1.83</ecNumber>
    </recommendedName>
</protein>
<dbReference type="SUPFAM" id="SSF53448">
    <property type="entry name" value="Nucleotide-diphospho-sugar transferases"/>
    <property type="match status" value="1"/>
</dbReference>
<comment type="subcellular location">
    <subcellularLocation>
        <location evidence="4">Endomembrane system</location>
    </subcellularLocation>
    <subcellularLocation>
        <location evidence="16">Endoplasmic reticulum</location>
    </subcellularLocation>
</comment>
<dbReference type="PANTHER" id="PTHR43398:SF1">
    <property type="entry name" value="DOLICHOL-PHOSPHATE MANNOSYLTRANSFERASE SUBUNIT 1"/>
    <property type="match status" value="1"/>
</dbReference>
<dbReference type="InterPro" id="IPR029044">
    <property type="entry name" value="Nucleotide-diphossugar_trans"/>
</dbReference>
<keyword evidence="14" id="KW-0464">Manganese</keyword>
<comment type="similarity">
    <text evidence="6 16">Belongs to the glycosyltransferase 2 family.</text>
</comment>